<proteinExistence type="predicted"/>
<evidence type="ECO:0000256" key="9">
    <source>
        <dbReference type="ARBA" id="ARBA00023303"/>
    </source>
</evidence>
<evidence type="ECO:0000256" key="1">
    <source>
        <dbReference type="ARBA" id="ARBA00004141"/>
    </source>
</evidence>
<evidence type="ECO:0000256" key="6">
    <source>
        <dbReference type="ARBA" id="ARBA00023136"/>
    </source>
</evidence>
<dbReference type="InterPro" id="IPR014743">
    <property type="entry name" value="Cl-channel_core"/>
</dbReference>
<evidence type="ECO:0000256" key="10">
    <source>
        <dbReference type="SAM" id="Phobius"/>
    </source>
</evidence>
<accession>H4GI14</accession>
<dbReference type="OrthoDB" id="112446at2"/>
<feature type="transmembrane region" description="Helical" evidence="10">
    <location>
        <begin position="302"/>
        <end position="326"/>
    </location>
</feature>
<feature type="transmembrane region" description="Helical" evidence="10">
    <location>
        <begin position="230"/>
        <end position="251"/>
    </location>
</feature>
<name>H4GI14_9LACO</name>
<dbReference type="InterPro" id="IPR001807">
    <property type="entry name" value="ClC"/>
</dbReference>
<dbReference type="AlphaFoldDB" id="H4GI14"/>
<dbReference type="Pfam" id="PF00654">
    <property type="entry name" value="Voltage_CLC"/>
    <property type="match status" value="1"/>
</dbReference>
<keyword evidence="9" id="KW-0407">Ion channel</keyword>
<keyword evidence="5" id="KW-0406">Ion transport</keyword>
<evidence type="ECO:0000313" key="11">
    <source>
        <dbReference type="EMBL" id="EHS87465.1"/>
    </source>
</evidence>
<feature type="transmembrane region" description="Helical" evidence="10">
    <location>
        <begin position="63"/>
        <end position="80"/>
    </location>
</feature>
<dbReference type="EMBL" id="AICN01000007">
    <property type="protein sequence ID" value="EHS87465.1"/>
    <property type="molecule type" value="Genomic_DNA"/>
</dbReference>
<sequence length="420" mass="44805">MNETKTISRNLPMIIATLVIGTLAGTSSMLLSLFLDQVERFFLGFNENFQQPVAINALPIRRLGSVLVGGIIAALIWYWLQKRYSPVKIQDAIENGAPMPFWYTWVHVLTQIFFVGTGGSIGRELAPREAGAMLAHQWTKLSRRFPRMNLSPEDRRLLIASAAGAGFAGVYIAPITGMMFALELLYKKISARAIAVSLTSSVIATLIGSLAKGWDPYYHVTNLNFSAKSIPWVLVLGLLMGIGGTWFKAGIKKAGQRRFKDQRLLVTLPVVALLTGIIAMGFPQIMGNGRGIAQLAIDTTSISTGTIAIMVAALLAKAIVTLMTIAGGGYGGTLTPSIAVGAAAGIVVGTLWMQFIGGDVLLSQCAIVGAAALLTASQQAPLMSLFMITEVCHLNYSALMPLGLAVAVSIAVSKLMQGRH</sequence>
<protein>
    <submittedName>
        <fullName evidence="11">Chloride channel protein</fullName>
    </submittedName>
</protein>
<evidence type="ECO:0000256" key="7">
    <source>
        <dbReference type="ARBA" id="ARBA00023173"/>
    </source>
</evidence>
<feature type="transmembrane region" description="Helical" evidence="10">
    <location>
        <begin position="338"/>
        <end position="355"/>
    </location>
</feature>
<dbReference type="PRINTS" id="PR00762">
    <property type="entry name" value="CLCHANNEL"/>
</dbReference>
<feature type="transmembrane region" description="Helical" evidence="10">
    <location>
        <begin position="101"/>
        <end position="121"/>
    </location>
</feature>
<dbReference type="GO" id="GO:0034707">
    <property type="term" value="C:chloride channel complex"/>
    <property type="evidence" value="ECO:0007669"/>
    <property type="project" value="UniProtKB-KW"/>
</dbReference>
<dbReference type="SUPFAM" id="SSF81340">
    <property type="entry name" value="Clc chloride channel"/>
    <property type="match status" value="1"/>
</dbReference>
<evidence type="ECO:0000313" key="12">
    <source>
        <dbReference type="Proteomes" id="UP000004567"/>
    </source>
</evidence>
<evidence type="ECO:0000256" key="5">
    <source>
        <dbReference type="ARBA" id="ARBA00023065"/>
    </source>
</evidence>
<feature type="transmembrane region" description="Helical" evidence="10">
    <location>
        <begin position="263"/>
        <end position="282"/>
    </location>
</feature>
<dbReference type="Gene3D" id="1.10.3080.10">
    <property type="entry name" value="Clc chloride channel"/>
    <property type="match status" value="1"/>
</dbReference>
<evidence type="ECO:0000256" key="2">
    <source>
        <dbReference type="ARBA" id="ARBA00022448"/>
    </source>
</evidence>
<dbReference type="InterPro" id="IPR050368">
    <property type="entry name" value="ClC-type_chloride_channel"/>
</dbReference>
<keyword evidence="6 10" id="KW-0472">Membrane</keyword>
<dbReference type="PANTHER" id="PTHR43427:SF6">
    <property type="entry name" value="CHLORIDE CHANNEL PROTEIN CLC-E"/>
    <property type="match status" value="1"/>
</dbReference>
<dbReference type="RefSeq" id="WP_007121698.1">
    <property type="nucleotide sequence ID" value="NZ_AICN01000007.1"/>
</dbReference>
<reference evidence="11 12" key="1">
    <citation type="journal article" date="2013" name="Genome Announc.">
        <title>Genome Sequence of Lactobacillus gastricus PS3, a Strain Isolated from Human Milk.</title>
        <authorList>
            <person name="Martin V."/>
            <person name="Cardenas N."/>
            <person name="Jimenez E."/>
            <person name="Maldonado A."/>
            <person name="Rodriguez J.M."/>
            <person name="Fernandez L."/>
        </authorList>
    </citation>
    <scope>NUCLEOTIDE SEQUENCE [LARGE SCALE GENOMIC DNA]</scope>
    <source>
        <strain evidence="11 12">PS3</strain>
    </source>
</reference>
<feature type="transmembrane region" description="Helical" evidence="10">
    <location>
        <begin position="12"/>
        <end position="35"/>
    </location>
</feature>
<dbReference type="Proteomes" id="UP000004567">
    <property type="component" value="Unassembled WGS sequence"/>
</dbReference>
<evidence type="ECO:0000256" key="3">
    <source>
        <dbReference type="ARBA" id="ARBA00022692"/>
    </source>
</evidence>
<keyword evidence="3 10" id="KW-0812">Transmembrane</keyword>
<keyword evidence="7" id="KW-0869">Chloride channel</keyword>
<feature type="transmembrane region" description="Helical" evidence="10">
    <location>
        <begin position="157"/>
        <end position="182"/>
    </location>
</feature>
<feature type="transmembrane region" description="Helical" evidence="10">
    <location>
        <begin position="189"/>
        <end position="210"/>
    </location>
</feature>
<organism evidence="11 12">
    <name type="scientific">Limosilactobacillus gastricus PS3</name>
    <dbReference type="NCBI Taxonomy" id="1144300"/>
    <lineage>
        <taxon>Bacteria</taxon>
        <taxon>Bacillati</taxon>
        <taxon>Bacillota</taxon>
        <taxon>Bacilli</taxon>
        <taxon>Lactobacillales</taxon>
        <taxon>Lactobacillaceae</taxon>
        <taxon>Limosilactobacillus</taxon>
    </lineage>
</organism>
<feature type="transmembrane region" description="Helical" evidence="10">
    <location>
        <begin position="394"/>
        <end position="412"/>
    </location>
</feature>
<evidence type="ECO:0000256" key="4">
    <source>
        <dbReference type="ARBA" id="ARBA00022989"/>
    </source>
</evidence>
<comment type="caution">
    <text evidence="11">The sequence shown here is derived from an EMBL/GenBank/DDBJ whole genome shotgun (WGS) entry which is preliminary data.</text>
</comment>
<dbReference type="PATRIC" id="fig|1144300.3.peg.150"/>
<dbReference type="GO" id="GO:0005254">
    <property type="term" value="F:chloride channel activity"/>
    <property type="evidence" value="ECO:0007669"/>
    <property type="project" value="UniProtKB-KW"/>
</dbReference>
<comment type="subcellular location">
    <subcellularLocation>
        <location evidence="1">Membrane</location>
        <topology evidence="1">Multi-pass membrane protein</topology>
    </subcellularLocation>
</comment>
<evidence type="ECO:0000256" key="8">
    <source>
        <dbReference type="ARBA" id="ARBA00023214"/>
    </source>
</evidence>
<dbReference type="PANTHER" id="PTHR43427">
    <property type="entry name" value="CHLORIDE CHANNEL PROTEIN CLC-E"/>
    <property type="match status" value="1"/>
</dbReference>
<keyword evidence="8" id="KW-0868">Chloride</keyword>
<gene>
    <name evidence="11" type="ORF">PS3_3018</name>
</gene>
<dbReference type="CDD" id="cd01033">
    <property type="entry name" value="ClC_like"/>
    <property type="match status" value="1"/>
</dbReference>
<keyword evidence="4 10" id="KW-1133">Transmembrane helix</keyword>
<keyword evidence="2" id="KW-0813">Transport</keyword>